<keyword evidence="6 9" id="KW-1133">Transmembrane helix</keyword>
<evidence type="ECO:0000256" key="6">
    <source>
        <dbReference type="ARBA" id="ARBA00022989"/>
    </source>
</evidence>
<dbReference type="GO" id="GO:0005886">
    <property type="term" value="C:plasma membrane"/>
    <property type="evidence" value="ECO:0007669"/>
    <property type="project" value="TreeGrafter"/>
</dbReference>
<dbReference type="PANTHER" id="PTHR48090:SF3">
    <property type="entry name" value="UNDECAPRENYL-PHOSPHATE 4-DEOXY-4-FORMAMIDO-L-ARABINOSE TRANSFERASE"/>
    <property type="match status" value="1"/>
</dbReference>
<gene>
    <name evidence="11" type="primary">arnC</name>
    <name evidence="11" type="ORF">SCFA_840005</name>
</gene>
<evidence type="ECO:0000256" key="9">
    <source>
        <dbReference type="SAM" id="Phobius"/>
    </source>
</evidence>
<dbReference type="InterPro" id="IPR050256">
    <property type="entry name" value="Glycosyltransferase_2"/>
</dbReference>
<dbReference type="Pfam" id="PF00535">
    <property type="entry name" value="Glycos_transf_2"/>
    <property type="match status" value="1"/>
</dbReference>
<dbReference type="EC" id="2.4.2.53" evidence="11"/>
<evidence type="ECO:0000256" key="3">
    <source>
        <dbReference type="ARBA" id="ARBA00022679"/>
    </source>
</evidence>
<dbReference type="PANTHER" id="PTHR48090">
    <property type="entry name" value="UNDECAPRENYL-PHOSPHATE 4-DEOXY-4-FORMAMIDO-L-ARABINOSE TRANSFERASE-RELATED"/>
    <property type="match status" value="1"/>
</dbReference>
<dbReference type="InterPro" id="IPR029044">
    <property type="entry name" value="Nucleotide-diphossugar_trans"/>
</dbReference>
<name>A0A485M4U3_9ZZZZ</name>
<sequence length="351" mass="38767">MMQSMGNTDNQCPEAPIPDISVIIPMYNEQENAADTIQRVADTIAPSGKSFEIIPVNDGSTDDTLAVLHRLAEGDDHIRVVSYGTNGGRGKALRCGLKAARGRYVATIDADLSYDPKYIMQMYRVLDQEQDVDVVLASPYMKGGSAQGVARDRLFISRLGNRILQMAIPEDIHTLTCIVRCYRRDVIESLDLESDGKEIHLEILSKILAMGYRVKEIPAVLTARKRGSSKFAFRATALSHIVFTVFQRPSLLFGFLGLVLTLTGLGLGVYIVALYYVEALNPNRPLITLMILFILGGIQILSFGFLASQVNLLRRDVLQSRRAISRIYSSLPPRPCDSPEGDKSLSEKKSA</sequence>
<dbReference type="InterPro" id="IPR001173">
    <property type="entry name" value="Glyco_trans_2-like"/>
</dbReference>
<accession>A0A485M4U3</accession>
<keyword evidence="1" id="KW-1003">Cell membrane</keyword>
<evidence type="ECO:0000256" key="7">
    <source>
        <dbReference type="ARBA" id="ARBA00023136"/>
    </source>
</evidence>
<feature type="region of interest" description="Disordered" evidence="8">
    <location>
        <begin position="330"/>
        <end position="351"/>
    </location>
</feature>
<keyword evidence="7 9" id="KW-0472">Membrane</keyword>
<keyword evidence="4 9" id="KW-0812">Transmembrane</keyword>
<dbReference type="SUPFAM" id="SSF53448">
    <property type="entry name" value="Nucleotide-diphospho-sugar transferases"/>
    <property type="match status" value="1"/>
</dbReference>
<proteinExistence type="predicted"/>
<evidence type="ECO:0000256" key="8">
    <source>
        <dbReference type="SAM" id="MobiDB-lite"/>
    </source>
</evidence>
<evidence type="ECO:0000259" key="10">
    <source>
        <dbReference type="Pfam" id="PF00535"/>
    </source>
</evidence>
<keyword evidence="5" id="KW-0448">Lipopolysaccharide biosynthesis</keyword>
<feature type="domain" description="Glycosyltransferase 2-like" evidence="10">
    <location>
        <begin position="21"/>
        <end position="189"/>
    </location>
</feature>
<evidence type="ECO:0000256" key="2">
    <source>
        <dbReference type="ARBA" id="ARBA00022676"/>
    </source>
</evidence>
<feature type="transmembrane region" description="Helical" evidence="9">
    <location>
        <begin position="251"/>
        <end position="277"/>
    </location>
</feature>
<protein>
    <submittedName>
        <fullName evidence="11">Undecaprenyl-phosphate 4-deoxy-4-formamido-L-arabinose transferase</fullName>
        <ecNumber evidence="11">2.4.2.53</ecNumber>
    </submittedName>
</protein>
<dbReference type="GO" id="GO:0099621">
    <property type="term" value="F:undecaprenyl-phosphate 4-deoxy-4-formamido-L-arabinose transferase activity"/>
    <property type="evidence" value="ECO:0007669"/>
    <property type="project" value="UniProtKB-EC"/>
</dbReference>
<evidence type="ECO:0000256" key="1">
    <source>
        <dbReference type="ARBA" id="ARBA00022475"/>
    </source>
</evidence>
<reference evidence="11" key="1">
    <citation type="submission" date="2019-03" db="EMBL/GenBank/DDBJ databases">
        <authorList>
            <person name="Hao L."/>
        </authorList>
    </citation>
    <scope>NUCLEOTIDE SEQUENCE</scope>
</reference>
<feature type="compositionally biased region" description="Basic and acidic residues" evidence="8">
    <location>
        <begin position="340"/>
        <end position="351"/>
    </location>
</feature>
<keyword evidence="3 11" id="KW-0808">Transferase</keyword>
<dbReference type="Gene3D" id="3.90.550.10">
    <property type="entry name" value="Spore Coat Polysaccharide Biosynthesis Protein SpsA, Chain A"/>
    <property type="match status" value="1"/>
</dbReference>
<evidence type="ECO:0000256" key="4">
    <source>
        <dbReference type="ARBA" id="ARBA00022692"/>
    </source>
</evidence>
<organism evidence="11">
    <name type="scientific">anaerobic digester metagenome</name>
    <dbReference type="NCBI Taxonomy" id="1263854"/>
    <lineage>
        <taxon>unclassified sequences</taxon>
        <taxon>metagenomes</taxon>
        <taxon>ecological metagenomes</taxon>
    </lineage>
</organism>
<dbReference type="GO" id="GO:0009103">
    <property type="term" value="P:lipopolysaccharide biosynthetic process"/>
    <property type="evidence" value="ECO:0007669"/>
    <property type="project" value="UniProtKB-KW"/>
</dbReference>
<dbReference type="EMBL" id="CAADRM010000152">
    <property type="protein sequence ID" value="VFU18494.1"/>
    <property type="molecule type" value="Genomic_DNA"/>
</dbReference>
<evidence type="ECO:0000313" key="11">
    <source>
        <dbReference type="EMBL" id="VFU18494.1"/>
    </source>
</evidence>
<keyword evidence="2 11" id="KW-0328">Glycosyltransferase</keyword>
<feature type="transmembrane region" description="Helical" evidence="9">
    <location>
        <begin position="289"/>
        <end position="313"/>
    </location>
</feature>
<evidence type="ECO:0000256" key="5">
    <source>
        <dbReference type="ARBA" id="ARBA00022985"/>
    </source>
</evidence>
<dbReference type="AlphaFoldDB" id="A0A485M4U3"/>